<reference evidence="3" key="1">
    <citation type="submission" date="2016-06" db="UniProtKB">
        <authorList>
            <consortium name="WormBaseParasite"/>
        </authorList>
    </citation>
    <scope>IDENTIFICATION</scope>
</reference>
<organism evidence="2 3">
    <name type="scientific">Toxocara canis</name>
    <name type="common">Canine roundworm</name>
    <dbReference type="NCBI Taxonomy" id="6265"/>
    <lineage>
        <taxon>Eukaryota</taxon>
        <taxon>Metazoa</taxon>
        <taxon>Ecdysozoa</taxon>
        <taxon>Nematoda</taxon>
        <taxon>Chromadorea</taxon>
        <taxon>Rhabditida</taxon>
        <taxon>Spirurina</taxon>
        <taxon>Ascaridomorpha</taxon>
        <taxon>Ascaridoidea</taxon>
        <taxon>Toxocaridae</taxon>
        <taxon>Toxocara</taxon>
    </lineage>
</organism>
<reference evidence="1 2" key="2">
    <citation type="submission" date="2018-11" db="EMBL/GenBank/DDBJ databases">
        <authorList>
            <consortium name="Pathogen Informatics"/>
        </authorList>
    </citation>
    <scope>NUCLEOTIDE SEQUENCE [LARGE SCALE GENOMIC DNA]</scope>
</reference>
<evidence type="ECO:0000313" key="1">
    <source>
        <dbReference type="EMBL" id="VDM42787.1"/>
    </source>
</evidence>
<evidence type="ECO:0000313" key="2">
    <source>
        <dbReference type="Proteomes" id="UP000050794"/>
    </source>
</evidence>
<name>A0A183USJ6_TOXCA</name>
<dbReference type="Proteomes" id="UP000050794">
    <property type="component" value="Unassembled WGS sequence"/>
</dbReference>
<keyword evidence="2" id="KW-1185">Reference proteome</keyword>
<dbReference type="EMBL" id="UYWY01020868">
    <property type="protein sequence ID" value="VDM42787.1"/>
    <property type="molecule type" value="Genomic_DNA"/>
</dbReference>
<dbReference type="AlphaFoldDB" id="A0A183USJ6"/>
<protein>
    <submittedName>
        <fullName evidence="3">Sulfatase domain-containing protein</fullName>
    </submittedName>
</protein>
<gene>
    <name evidence="1" type="ORF">TCNE_LOCUS11466</name>
</gene>
<accession>A0A183USJ6</accession>
<dbReference type="WBParaSite" id="TCNE_0001146601-mRNA-1">
    <property type="protein sequence ID" value="TCNE_0001146601-mRNA-1"/>
    <property type="gene ID" value="TCNE_0001146601"/>
</dbReference>
<proteinExistence type="predicted"/>
<evidence type="ECO:0000313" key="3">
    <source>
        <dbReference type="WBParaSite" id="TCNE_0001146601-mRNA-1"/>
    </source>
</evidence>
<sequence>MFPKWMVPNVVPMLSSSDGTGTIPPPIRALLQHLGLSNNRVFFFNSGSLFDVSEGQLVKLELAHFNTVYAASEWA</sequence>